<reference evidence="2 3" key="1">
    <citation type="submission" date="2024-10" db="EMBL/GenBank/DDBJ databases">
        <title>The Natural Products Discovery Center: Release of the First 8490 Sequenced Strains for Exploring Actinobacteria Biosynthetic Diversity.</title>
        <authorList>
            <person name="Kalkreuter E."/>
            <person name="Kautsar S.A."/>
            <person name="Yang D."/>
            <person name="Bader C.D."/>
            <person name="Teijaro C.N."/>
            <person name="Fluegel L."/>
            <person name="Davis C.M."/>
            <person name="Simpson J.R."/>
            <person name="Lauterbach L."/>
            <person name="Steele A.D."/>
            <person name="Gui C."/>
            <person name="Meng S."/>
            <person name="Li G."/>
            <person name="Viehrig K."/>
            <person name="Ye F."/>
            <person name="Su P."/>
            <person name="Kiefer A.F."/>
            <person name="Nichols A."/>
            <person name="Cepeda A.J."/>
            <person name="Yan W."/>
            <person name="Fan B."/>
            <person name="Jiang Y."/>
            <person name="Adhikari A."/>
            <person name="Zheng C.-J."/>
            <person name="Schuster L."/>
            <person name="Cowan T.M."/>
            <person name="Smanski M.J."/>
            <person name="Chevrette M.G."/>
            <person name="De Carvalho L.P.S."/>
            <person name="Shen B."/>
        </authorList>
    </citation>
    <scope>NUCLEOTIDE SEQUENCE [LARGE SCALE GENOMIC DNA]</scope>
    <source>
        <strain evidence="2 3">NPDC053346</strain>
    </source>
</reference>
<evidence type="ECO:0000313" key="3">
    <source>
        <dbReference type="Proteomes" id="UP001614391"/>
    </source>
</evidence>
<evidence type="ECO:0000256" key="1">
    <source>
        <dbReference type="SAM" id="Phobius"/>
    </source>
</evidence>
<name>A0ABW8CV31_STRBI</name>
<accession>A0ABW8CV31</accession>
<feature type="transmembrane region" description="Helical" evidence="1">
    <location>
        <begin position="50"/>
        <end position="69"/>
    </location>
</feature>
<dbReference type="EMBL" id="JBITYT010000008">
    <property type="protein sequence ID" value="MFI9121433.1"/>
    <property type="molecule type" value="Genomic_DNA"/>
</dbReference>
<dbReference type="RefSeq" id="WP_399616121.1">
    <property type="nucleotide sequence ID" value="NZ_JBITYT010000008.1"/>
</dbReference>
<proteinExistence type="predicted"/>
<organism evidence="2 3">
    <name type="scientific">Streptomyces bikiniensis</name>
    <dbReference type="NCBI Taxonomy" id="1896"/>
    <lineage>
        <taxon>Bacteria</taxon>
        <taxon>Bacillati</taxon>
        <taxon>Actinomycetota</taxon>
        <taxon>Actinomycetes</taxon>
        <taxon>Kitasatosporales</taxon>
        <taxon>Streptomycetaceae</taxon>
        <taxon>Streptomyces</taxon>
    </lineage>
</organism>
<dbReference type="Proteomes" id="UP001614391">
    <property type="component" value="Unassembled WGS sequence"/>
</dbReference>
<keyword evidence="1" id="KW-0812">Transmembrane</keyword>
<keyword evidence="1" id="KW-0472">Membrane</keyword>
<protein>
    <submittedName>
        <fullName evidence="2">Uncharacterized protein</fullName>
    </submittedName>
</protein>
<keyword evidence="3" id="KW-1185">Reference proteome</keyword>
<evidence type="ECO:0000313" key="2">
    <source>
        <dbReference type="EMBL" id="MFI9121433.1"/>
    </source>
</evidence>
<sequence>MRVLVGLFLVVFGLTFVVLSARFARAGAAGSKEVFGSAGGTFMRRWNRVAFVVIGLLLAVFGAAHALGFDGF</sequence>
<gene>
    <name evidence="2" type="ORF">ACIGW0_18825</name>
</gene>
<comment type="caution">
    <text evidence="2">The sequence shown here is derived from an EMBL/GenBank/DDBJ whole genome shotgun (WGS) entry which is preliminary data.</text>
</comment>
<keyword evidence="1" id="KW-1133">Transmembrane helix</keyword>